<dbReference type="Proteomes" id="UP000813824">
    <property type="component" value="Unassembled WGS sequence"/>
</dbReference>
<dbReference type="GO" id="GO:0005634">
    <property type="term" value="C:nucleus"/>
    <property type="evidence" value="ECO:0007669"/>
    <property type="project" value="UniProtKB-SubCell"/>
</dbReference>
<accession>A0A8K0UTI9</accession>
<evidence type="ECO:0000256" key="2">
    <source>
        <dbReference type="ARBA" id="ARBA00004496"/>
    </source>
</evidence>
<evidence type="ECO:0000256" key="1">
    <source>
        <dbReference type="ARBA" id="ARBA00004123"/>
    </source>
</evidence>
<dbReference type="SUPFAM" id="SSF53335">
    <property type="entry name" value="S-adenosyl-L-methionine-dependent methyltransferases"/>
    <property type="match status" value="1"/>
</dbReference>
<feature type="compositionally biased region" description="Acidic residues" evidence="10">
    <location>
        <begin position="8"/>
        <end position="18"/>
    </location>
</feature>
<keyword evidence="4" id="KW-0963">Cytoplasm</keyword>
<comment type="caution">
    <text evidence="11">The sequence shown here is derived from an EMBL/GenBank/DDBJ whole genome shotgun (WGS) entry which is preliminary data.</text>
</comment>
<dbReference type="OrthoDB" id="1723750at2759"/>
<sequence length="386" mass="42578">MFKFNFDLDSDDIDEEVTALDNPSVPEDSTDKESSGFPQHPKPFDELQLSDLLNKLPSVISYSPLAFSLPDGSIHTFARRDLYDARFQVISQDNQDTSQGENELDFVEAPSDLVSGVYEGGLKTWECSLDLAAYIHGMLARDTKGIRYRRILELGCGTAIPSLHLLHLLFLDTSPSKEGSEIHLQDYNELVFRLVTIPNLILTWYMSPASEAFRKSQPAADEDADSLPPVDPSVSGDLPISPDLIAAFLSSLDDRHIRVRVFIGSWDKFDILATGGKYDLVLTSETIYRMESLPSLVHLLRTACIGEDAGDADSSLAKSTSALTLSPSSDPYTCLVAAKLVYFGVGGGVSEFTNDVERAARGRVETVWEQDSGVKRKIMRIRWSAG</sequence>
<dbReference type="AlphaFoldDB" id="A0A8K0UTI9"/>
<dbReference type="GO" id="GO:0032259">
    <property type="term" value="P:methylation"/>
    <property type="evidence" value="ECO:0007669"/>
    <property type="project" value="UniProtKB-KW"/>
</dbReference>
<evidence type="ECO:0000256" key="6">
    <source>
        <dbReference type="ARBA" id="ARBA00022679"/>
    </source>
</evidence>
<dbReference type="InterPro" id="IPR019410">
    <property type="entry name" value="Methyltransf_16"/>
</dbReference>
<organism evidence="11 12">
    <name type="scientific">Cristinia sonorae</name>
    <dbReference type="NCBI Taxonomy" id="1940300"/>
    <lineage>
        <taxon>Eukaryota</taxon>
        <taxon>Fungi</taxon>
        <taxon>Dikarya</taxon>
        <taxon>Basidiomycota</taxon>
        <taxon>Agaricomycotina</taxon>
        <taxon>Agaricomycetes</taxon>
        <taxon>Agaricomycetidae</taxon>
        <taxon>Agaricales</taxon>
        <taxon>Pleurotineae</taxon>
        <taxon>Stephanosporaceae</taxon>
        <taxon>Cristinia</taxon>
    </lineage>
</organism>
<evidence type="ECO:0000256" key="8">
    <source>
        <dbReference type="ARBA" id="ARBA00023242"/>
    </source>
</evidence>
<keyword evidence="12" id="KW-1185">Reference proteome</keyword>
<dbReference type="PANTHER" id="PTHR14614">
    <property type="entry name" value="HEPATOCELLULAR CARCINOMA-ASSOCIATED ANTIGEN"/>
    <property type="match status" value="1"/>
</dbReference>
<evidence type="ECO:0000256" key="3">
    <source>
        <dbReference type="ARBA" id="ARBA00012533"/>
    </source>
</evidence>
<evidence type="ECO:0000256" key="7">
    <source>
        <dbReference type="ARBA" id="ARBA00022691"/>
    </source>
</evidence>
<keyword evidence="7" id="KW-0949">S-adenosyl-L-methionine</keyword>
<dbReference type="GO" id="GO:0005737">
    <property type="term" value="C:cytoplasm"/>
    <property type="evidence" value="ECO:0007669"/>
    <property type="project" value="UniProtKB-SubCell"/>
</dbReference>
<name>A0A8K0UTI9_9AGAR</name>
<dbReference type="InterPro" id="IPR029063">
    <property type="entry name" value="SAM-dependent_MTases_sf"/>
</dbReference>
<evidence type="ECO:0000256" key="10">
    <source>
        <dbReference type="SAM" id="MobiDB-lite"/>
    </source>
</evidence>
<evidence type="ECO:0000256" key="4">
    <source>
        <dbReference type="ARBA" id="ARBA00022490"/>
    </source>
</evidence>
<proteinExistence type="inferred from homology"/>
<evidence type="ECO:0000313" key="12">
    <source>
        <dbReference type="Proteomes" id="UP000813824"/>
    </source>
</evidence>
<keyword evidence="5" id="KW-0489">Methyltransferase</keyword>
<keyword evidence="6" id="KW-0808">Transferase</keyword>
<feature type="region of interest" description="Disordered" evidence="10">
    <location>
        <begin position="1"/>
        <end position="41"/>
    </location>
</feature>
<dbReference type="EMBL" id="JAEVFJ010000010">
    <property type="protein sequence ID" value="KAH8102261.1"/>
    <property type="molecule type" value="Genomic_DNA"/>
</dbReference>
<reference evidence="11" key="1">
    <citation type="journal article" date="2021" name="New Phytol.">
        <title>Evolutionary innovations through gain and loss of genes in the ectomycorrhizal Boletales.</title>
        <authorList>
            <person name="Wu G."/>
            <person name="Miyauchi S."/>
            <person name="Morin E."/>
            <person name="Kuo A."/>
            <person name="Drula E."/>
            <person name="Varga T."/>
            <person name="Kohler A."/>
            <person name="Feng B."/>
            <person name="Cao Y."/>
            <person name="Lipzen A."/>
            <person name="Daum C."/>
            <person name="Hundley H."/>
            <person name="Pangilinan J."/>
            <person name="Johnson J."/>
            <person name="Barry K."/>
            <person name="LaButti K."/>
            <person name="Ng V."/>
            <person name="Ahrendt S."/>
            <person name="Min B."/>
            <person name="Choi I.G."/>
            <person name="Park H."/>
            <person name="Plett J.M."/>
            <person name="Magnuson J."/>
            <person name="Spatafora J.W."/>
            <person name="Nagy L.G."/>
            <person name="Henrissat B."/>
            <person name="Grigoriev I.V."/>
            <person name="Yang Z.L."/>
            <person name="Xu J."/>
            <person name="Martin F.M."/>
        </authorList>
    </citation>
    <scope>NUCLEOTIDE SEQUENCE</scope>
    <source>
        <strain evidence="11">KKN 215</strain>
    </source>
</reference>
<dbReference type="PANTHER" id="PTHR14614:SF39">
    <property type="entry name" value="HISTIDINE PROTEIN METHYLTRANSFERASE 1 HOMOLOG"/>
    <property type="match status" value="1"/>
</dbReference>
<gene>
    <name evidence="11" type="ORF">BXZ70DRAFT_890820</name>
</gene>
<dbReference type="EC" id="2.1.1.85" evidence="3"/>
<evidence type="ECO:0000256" key="9">
    <source>
        <dbReference type="ARBA" id="ARBA00038126"/>
    </source>
</evidence>
<evidence type="ECO:0000256" key="5">
    <source>
        <dbReference type="ARBA" id="ARBA00022603"/>
    </source>
</evidence>
<dbReference type="GO" id="GO:0018064">
    <property type="term" value="F:protein-L-histidine N-tele-methyltransferase activity"/>
    <property type="evidence" value="ECO:0007669"/>
    <property type="project" value="UniProtKB-EC"/>
</dbReference>
<keyword evidence="8" id="KW-0539">Nucleus</keyword>
<comment type="similarity">
    <text evidence="9">Belongs to the methyltransferase superfamily. METTL18 family.</text>
</comment>
<dbReference type="Gene3D" id="3.40.50.150">
    <property type="entry name" value="Vaccinia Virus protein VP39"/>
    <property type="match status" value="1"/>
</dbReference>
<protein>
    <recommendedName>
        <fullName evidence="3">protein-histidine N-methyltransferase</fullName>
        <ecNumber evidence="3">2.1.1.85</ecNumber>
    </recommendedName>
</protein>
<evidence type="ECO:0000313" key="11">
    <source>
        <dbReference type="EMBL" id="KAH8102261.1"/>
    </source>
</evidence>
<comment type="subcellular location">
    <subcellularLocation>
        <location evidence="2">Cytoplasm</location>
    </subcellularLocation>
    <subcellularLocation>
        <location evidence="1">Nucleus</location>
    </subcellularLocation>
</comment>